<proteinExistence type="predicted"/>
<sequence>FYSLVMCFSEVVQSNGGPQNIELSKKSLMLKVSPVIINHDHHHICTVNIKKRIDQ</sequence>
<evidence type="ECO:0000313" key="2">
    <source>
        <dbReference type="Proteomes" id="UP001176940"/>
    </source>
</evidence>
<reference evidence="1" key="1">
    <citation type="submission" date="2023-07" db="EMBL/GenBank/DDBJ databases">
        <authorList>
            <person name="Stuckert A."/>
        </authorList>
    </citation>
    <scope>NUCLEOTIDE SEQUENCE</scope>
</reference>
<accession>A0ABN9M492</accession>
<keyword evidence="2" id="KW-1185">Reference proteome</keyword>
<name>A0ABN9M492_9NEOB</name>
<protein>
    <submittedName>
        <fullName evidence="1">Uncharacterized protein</fullName>
    </submittedName>
</protein>
<dbReference type="EMBL" id="CAUEEQ010044168">
    <property type="protein sequence ID" value="CAJ0957831.1"/>
    <property type="molecule type" value="Genomic_DNA"/>
</dbReference>
<feature type="non-terminal residue" evidence="1">
    <location>
        <position position="1"/>
    </location>
</feature>
<dbReference type="Proteomes" id="UP001176940">
    <property type="component" value="Unassembled WGS sequence"/>
</dbReference>
<evidence type="ECO:0000313" key="1">
    <source>
        <dbReference type="EMBL" id="CAJ0957831.1"/>
    </source>
</evidence>
<comment type="caution">
    <text evidence="1">The sequence shown here is derived from an EMBL/GenBank/DDBJ whole genome shotgun (WGS) entry which is preliminary data.</text>
</comment>
<gene>
    <name evidence="1" type="ORF">RIMI_LOCUS16064806</name>
</gene>
<organism evidence="1 2">
    <name type="scientific">Ranitomeya imitator</name>
    <name type="common">mimic poison frog</name>
    <dbReference type="NCBI Taxonomy" id="111125"/>
    <lineage>
        <taxon>Eukaryota</taxon>
        <taxon>Metazoa</taxon>
        <taxon>Chordata</taxon>
        <taxon>Craniata</taxon>
        <taxon>Vertebrata</taxon>
        <taxon>Euteleostomi</taxon>
        <taxon>Amphibia</taxon>
        <taxon>Batrachia</taxon>
        <taxon>Anura</taxon>
        <taxon>Neobatrachia</taxon>
        <taxon>Hyloidea</taxon>
        <taxon>Dendrobatidae</taxon>
        <taxon>Dendrobatinae</taxon>
        <taxon>Ranitomeya</taxon>
    </lineage>
</organism>